<dbReference type="AlphaFoldDB" id="A0A0K6G5A0"/>
<evidence type="ECO:0008006" key="4">
    <source>
        <dbReference type="Google" id="ProtNLM"/>
    </source>
</evidence>
<keyword evidence="3" id="KW-1185">Reference proteome</keyword>
<feature type="region of interest" description="Disordered" evidence="1">
    <location>
        <begin position="1"/>
        <end position="24"/>
    </location>
</feature>
<dbReference type="Proteomes" id="UP000044841">
    <property type="component" value="Unassembled WGS sequence"/>
</dbReference>
<gene>
    <name evidence="2" type="ORF">RSOLAG22IIIB_05303</name>
</gene>
<reference evidence="2 3" key="1">
    <citation type="submission" date="2015-07" db="EMBL/GenBank/DDBJ databases">
        <authorList>
            <person name="Noorani M."/>
        </authorList>
    </citation>
    <scope>NUCLEOTIDE SEQUENCE [LARGE SCALE GENOMIC DNA]</scope>
    <source>
        <strain evidence="2">BBA 69670</strain>
    </source>
</reference>
<sequence length="88" mass="10011">MLMEGDHACNYSDYQDVPQGRGRPEQCAETRHLIYPKGTTVLVQRPNGDQLQATIKEIIPQWGYVVADDDGNTYNARHDQTQLVHLQT</sequence>
<evidence type="ECO:0000313" key="3">
    <source>
        <dbReference type="Proteomes" id="UP000044841"/>
    </source>
</evidence>
<protein>
    <recommendedName>
        <fullName evidence="4">Hypervirulence associated protein TUDOR domain-containing protein</fullName>
    </recommendedName>
</protein>
<organism evidence="2 3">
    <name type="scientific">Rhizoctonia solani</name>
    <dbReference type="NCBI Taxonomy" id="456999"/>
    <lineage>
        <taxon>Eukaryota</taxon>
        <taxon>Fungi</taxon>
        <taxon>Dikarya</taxon>
        <taxon>Basidiomycota</taxon>
        <taxon>Agaricomycotina</taxon>
        <taxon>Agaricomycetes</taxon>
        <taxon>Cantharellales</taxon>
        <taxon>Ceratobasidiaceae</taxon>
        <taxon>Rhizoctonia</taxon>
    </lineage>
</organism>
<proteinExistence type="predicted"/>
<evidence type="ECO:0000256" key="1">
    <source>
        <dbReference type="SAM" id="MobiDB-lite"/>
    </source>
</evidence>
<dbReference type="EMBL" id="CYGV01001378">
    <property type="protein sequence ID" value="CUA73407.1"/>
    <property type="molecule type" value="Genomic_DNA"/>
</dbReference>
<name>A0A0K6G5A0_9AGAM</name>
<evidence type="ECO:0000313" key="2">
    <source>
        <dbReference type="EMBL" id="CUA73407.1"/>
    </source>
</evidence>
<accession>A0A0K6G5A0</accession>